<evidence type="ECO:0000313" key="1">
    <source>
        <dbReference type="EMBL" id="KAH9528126.1"/>
    </source>
</evidence>
<keyword evidence="2" id="KW-1185">Reference proteome</keyword>
<reference evidence="1" key="2">
    <citation type="journal article" date="2022" name="Res Sq">
        <title>Comparative Genomics Reveals Insights into the Divergent Evolution of Astigmatic Mites and Household Pest Adaptations.</title>
        <authorList>
            <person name="Xiong Q."/>
            <person name="Wan A.T.-Y."/>
            <person name="Liu X.-Y."/>
            <person name="Fung C.S.-H."/>
            <person name="Xiao X."/>
            <person name="Malainual N."/>
            <person name="Hou J."/>
            <person name="Wang L."/>
            <person name="Wang M."/>
            <person name="Yang K."/>
            <person name="Cui Y."/>
            <person name="Leung E."/>
            <person name="Nong W."/>
            <person name="Shin S.-K."/>
            <person name="Au S."/>
            <person name="Jeong K.Y."/>
            <person name="Chew F.T."/>
            <person name="Hui J."/>
            <person name="Leung T.F."/>
            <person name="Tungtrongchitr A."/>
            <person name="Zhong N."/>
            <person name="Liu Z."/>
            <person name="Tsui S."/>
        </authorList>
    </citation>
    <scope>NUCLEOTIDE SEQUENCE</scope>
    <source>
        <strain evidence="1">Derf</strain>
        <tissue evidence="1">Whole organism</tissue>
    </source>
</reference>
<organism evidence="1 2">
    <name type="scientific">Dermatophagoides farinae</name>
    <name type="common">American house dust mite</name>
    <dbReference type="NCBI Taxonomy" id="6954"/>
    <lineage>
        <taxon>Eukaryota</taxon>
        <taxon>Metazoa</taxon>
        <taxon>Ecdysozoa</taxon>
        <taxon>Arthropoda</taxon>
        <taxon>Chelicerata</taxon>
        <taxon>Arachnida</taxon>
        <taxon>Acari</taxon>
        <taxon>Acariformes</taxon>
        <taxon>Sarcoptiformes</taxon>
        <taxon>Astigmata</taxon>
        <taxon>Psoroptidia</taxon>
        <taxon>Analgoidea</taxon>
        <taxon>Pyroglyphidae</taxon>
        <taxon>Dermatophagoidinae</taxon>
        <taxon>Dermatophagoides</taxon>
    </lineage>
</organism>
<comment type="caution">
    <text evidence="1">The sequence shown here is derived from an EMBL/GenBank/DDBJ whole genome shotgun (WGS) entry which is preliminary data.</text>
</comment>
<dbReference type="Proteomes" id="UP000790347">
    <property type="component" value="Unassembled WGS sequence"/>
</dbReference>
<evidence type="ECO:0000313" key="2">
    <source>
        <dbReference type="Proteomes" id="UP000790347"/>
    </source>
</evidence>
<protein>
    <submittedName>
        <fullName evidence="1">Uncharacterized protein</fullName>
    </submittedName>
</protein>
<proteinExistence type="predicted"/>
<gene>
    <name evidence="1" type="ORF">DERF_002096</name>
</gene>
<sequence length="63" mass="8073">MEKYIEHEREFQIIRFYYYQTTRMIACNIEFRQGLRRQFDHLFSGCENLKKNRAKYRFRREDV</sequence>
<dbReference type="AlphaFoldDB" id="A0A922ID30"/>
<accession>A0A922ID30</accession>
<dbReference type="EMBL" id="ASGP02000001">
    <property type="protein sequence ID" value="KAH9528126.1"/>
    <property type="molecule type" value="Genomic_DNA"/>
</dbReference>
<name>A0A922ID30_DERFA</name>
<reference evidence="1" key="1">
    <citation type="submission" date="2013-05" db="EMBL/GenBank/DDBJ databases">
        <authorList>
            <person name="Yim A.K.Y."/>
            <person name="Chan T.F."/>
            <person name="Ji K.M."/>
            <person name="Liu X.Y."/>
            <person name="Zhou J.W."/>
            <person name="Li R.Q."/>
            <person name="Yang K.Y."/>
            <person name="Li J."/>
            <person name="Li M."/>
            <person name="Law P.T.W."/>
            <person name="Wu Y.L."/>
            <person name="Cai Z.L."/>
            <person name="Qin H."/>
            <person name="Bao Y."/>
            <person name="Leung R.K.K."/>
            <person name="Ng P.K.S."/>
            <person name="Zou J."/>
            <person name="Zhong X.J."/>
            <person name="Ran P.X."/>
            <person name="Zhong N.S."/>
            <person name="Liu Z.G."/>
            <person name="Tsui S.K.W."/>
        </authorList>
    </citation>
    <scope>NUCLEOTIDE SEQUENCE</scope>
    <source>
        <strain evidence="1">Derf</strain>
        <tissue evidence="1">Whole organism</tissue>
    </source>
</reference>